<dbReference type="Proteomes" id="UP000821837">
    <property type="component" value="Chromosome 8"/>
</dbReference>
<evidence type="ECO:0000313" key="2">
    <source>
        <dbReference type="Proteomes" id="UP000821837"/>
    </source>
</evidence>
<name>A0A9D4PFP1_RHISA</name>
<reference evidence="1" key="1">
    <citation type="journal article" date="2020" name="Cell">
        <title>Large-Scale Comparative Analyses of Tick Genomes Elucidate Their Genetic Diversity and Vector Capacities.</title>
        <authorList>
            <consortium name="Tick Genome and Microbiome Consortium (TIGMIC)"/>
            <person name="Jia N."/>
            <person name="Wang J."/>
            <person name="Shi W."/>
            <person name="Du L."/>
            <person name="Sun Y."/>
            <person name="Zhan W."/>
            <person name="Jiang J.F."/>
            <person name="Wang Q."/>
            <person name="Zhang B."/>
            <person name="Ji P."/>
            <person name="Bell-Sakyi L."/>
            <person name="Cui X.M."/>
            <person name="Yuan T.T."/>
            <person name="Jiang B.G."/>
            <person name="Yang W.F."/>
            <person name="Lam T.T."/>
            <person name="Chang Q.C."/>
            <person name="Ding S.J."/>
            <person name="Wang X.J."/>
            <person name="Zhu J.G."/>
            <person name="Ruan X.D."/>
            <person name="Zhao L."/>
            <person name="Wei J.T."/>
            <person name="Ye R.Z."/>
            <person name="Que T.C."/>
            <person name="Du C.H."/>
            <person name="Zhou Y.H."/>
            <person name="Cheng J.X."/>
            <person name="Dai P.F."/>
            <person name="Guo W.B."/>
            <person name="Han X.H."/>
            <person name="Huang E.J."/>
            <person name="Li L.F."/>
            <person name="Wei W."/>
            <person name="Gao Y.C."/>
            <person name="Liu J.Z."/>
            <person name="Shao H.Z."/>
            <person name="Wang X."/>
            <person name="Wang C.C."/>
            <person name="Yang T.C."/>
            <person name="Huo Q.B."/>
            <person name="Li W."/>
            <person name="Chen H.Y."/>
            <person name="Chen S.E."/>
            <person name="Zhou L.G."/>
            <person name="Ni X.B."/>
            <person name="Tian J.H."/>
            <person name="Sheng Y."/>
            <person name="Liu T."/>
            <person name="Pan Y.S."/>
            <person name="Xia L.Y."/>
            <person name="Li J."/>
            <person name="Zhao F."/>
            <person name="Cao W.C."/>
        </authorList>
    </citation>
    <scope>NUCLEOTIDE SEQUENCE</scope>
    <source>
        <strain evidence="1">Rsan-2018</strain>
    </source>
</reference>
<gene>
    <name evidence="1" type="ORF">HPB52_004446</name>
</gene>
<evidence type="ECO:0000313" key="1">
    <source>
        <dbReference type="EMBL" id="KAH7939001.1"/>
    </source>
</evidence>
<reference evidence="1" key="2">
    <citation type="submission" date="2021-09" db="EMBL/GenBank/DDBJ databases">
        <authorList>
            <person name="Jia N."/>
            <person name="Wang J."/>
            <person name="Shi W."/>
            <person name="Du L."/>
            <person name="Sun Y."/>
            <person name="Zhan W."/>
            <person name="Jiang J."/>
            <person name="Wang Q."/>
            <person name="Zhang B."/>
            <person name="Ji P."/>
            <person name="Sakyi L.B."/>
            <person name="Cui X."/>
            <person name="Yuan T."/>
            <person name="Jiang B."/>
            <person name="Yang W."/>
            <person name="Lam T.T.-Y."/>
            <person name="Chang Q."/>
            <person name="Ding S."/>
            <person name="Wang X."/>
            <person name="Zhu J."/>
            <person name="Ruan X."/>
            <person name="Zhao L."/>
            <person name="Wei J."/>
            <person name="Que T."/>
            <person name="Du C."/>
            <person name="Cheng J."/>
            <person name="Dai P."/>
            <person name="Han X."/>
            <person name="Huang E."/>
            <person name="Gao Y."/>
            <person name="Liu J."/>
            <person name="Shao H."/>
            <person name="Ye R."/>
            <person name="Li L."/>
            <person name="Wei W."/>
            <person name="Wang X."/>
            <person name="Wang C."/>
            <person name="Huo Q."/>
            <person name="Li W."/>
            <person name="Guo W."/>
            <person name="Chen H."/>
            <person name="Chen S."/>
            <person name="Zhou L."/>
            <person name="Zhou L."/>
            <person name="Ni X."/>
            <person name="Tian J."/>
            <person name="Zhou Y."/>
            <person name="Sheng Y."/>
            <person name="Liu T."/>
            <person name="Pan Y."/>
            <person name="Xia L."/>
            <person name="Li J."/>
            <person name="Zhao F."/>
            <person name="Cao W."/>
        </authorList>
    </citation>
    <scope>NUCLEOTIDE SEQUENCE</scope>
    <source>
        <strain evidence="1">Rsan-2018</strain>
        <tissue evidence="1">Larvae</tissue>
    </source>
</reference>
<keyword evidence="2" id="KW-1185">Reference proteome</keyword>
<proteinExistence type="predicted"/>
<sequence length="100" mass="11251">MRACRKGPLTLKASRFQWPSLPQLLERAAIASRRGGDVDRHGKTAAEPPEGRVALVLPRALVFGSSSSYLAHSREKLWLGPRSFRGEFRSQLWDLTHTVR</sequence>
<organism evidence="1 2">
    <name type="scientific">Rhipicephalus sanguineus</name>
    <name type="common">Brown dog tick</name>
    <name type="synonym">Ixodes sanguineus</name>
    <dbReference type="NCBI Taxonomy" id="34632"/>
    <lineage>
        <taxon>Eukaryota</taxon>
        <taxon>Metazoa</taxon>
        <taxon>Ecdysozoa</taxon>
        <taxon>Arthropoda</taxon>
        <taxon>Chelicerata</taxon>
        <taxon>Arachnida</taxon>
        <taxon>Acari</taxon>
        <taxon>Parasitiformes</taxon>
        <taxon>Ixodida</taxon>
        <taxon>Ixodoidea</taxon>
        <taxon>Ixodidae</taxon>
        <taxon>Rhipicephalinae</taxon>
        <taxon>Rhipicephalus</taxon>
        <taxon>Rhipicephalus</taxon>
    </lineage>
</organism>
<protein>
    <submittedName>
        <fullName evidence="1">Uncharacterized protein</fullName>
    </submittedName>
</protein>
<dbReference type="EMBL" id="JABSTV010001254">
    <property type="protein sequence ID" value="KAH7939001.1"/>
    <property type="molecule type" value="Genomic_DNA"/>
</dbReference>
<accession>A0A9D4PFP1</accession>
<comment type="caution">
    <text evidence="1">The sequence shown here is derived from an EMBL/GenBank/DDBJ whole genome shotgun (WGS) entry which is preliminary data.</text>
</comment>
<dbReference type="AlphaFoldDB" id="A0A9D4PFP1"/>